<sequence>MKTKRSRAGRNKRTEIPLLKAKLKGATHVPTSRFFQVLTSIFSQQQKYVSEIKIWILTDEFMSDHVVTCAFACIPAVIVSKMASDEDSLDDQNPRSWTVSNTSTINKTEEASSMFSVQDHHPQRAVVNFLKDDNTTKTIHEQWQAKAKVAS</sequence>
<dbReference type="EnsemblPlants" id="EMT31737">
    <property type="protein sequence ID" value="EMT31737"/>
    <property type="gene ID" value="F775_00045"/>
</dbReference>
<organism evidence="1">
    <name type="scientific">Aegilops tauschii</name>
    <name type="common">Tausch's goatgrass</name>
    <name type="synonym">Aegilops squarrosa</name>
    <dbReference type="NCBI Taxonomy" id="37682"/>
    <lineage>
        <taxon>Eukaryota</taxon>
        <taxon>Viridiplantae</taxon>
        <taxon>Streptophyta</taxon>
        <taxon>Embryophyta</taxon>
        <taxon>Tracheophyta</taxon>
        <taxon>Spermatophyta</taxon>
        <taxon>Magnoliopsida</taxon>
        <taxon>Liliopsida</taxon>
        <taxon>Poales</taxon>
        <taxon>Poaceae</taxon>
        <taxon>BOP clade</taxon>
        <taxon>Pooideae</taxon>
        <taxon>Triticodae</taxon>
        <taxon>Triticeae</taxon>
        <taxon>Triticinae</taxon>
        <taxon>Aegilops</taxon>
    </lineage>
</organism>
<protein>
    <submittedName>
        <fullName evidence="1">Uncharacterized protein</fullName>
    </submittedName>
</protein>
<evidence type="ECO:0000313" key="1">
    <source>
        <dbReference type="EnsemblPlants" id="EMT31737"/>
    </source>
</evidence>
<accession>M8CVS1</accession>
<dbReference type="AlphaFoldDB" id="M8CVS1"/>
<name>M8CVS1_AEGTA</name>
<proteinExistence type="predicted"/>
<reference evidence="1" key="1">
    <citation type="submission" date="2015-06" db="UniProtKB">
        <authorList>
            <consortium name="EnsemblPlants"/>
        </authorList>
    </citation>
    <scope>IDENTIFICATION</scope>
</reference>